<feature type="chain" id="PRO_5044584681" evidence="1">
    <location>
        <begin position="18"/>
        <end position="241"/>
    </location>
</feature>
<dbReference type="EMBL" id="NXIG01000001">
    <property type="protein sequence ID" value="RXI33040.1"/>
    <property type="molecule type" value="Genomic_DNA"/>
</dbReference>
<feature type="signal peptide" evidence="1">
    <location>
        <begin position="1"/>
        <end position="17"/>
    </location>
</feature>
<gene>
    <name evidence="2" type="ORF">AELL_0140</name>
    <name evidence="3" type="ORF">CP962_01135</name>
</gene>
<proteinExistence type="predicted"/>
<evidence type="ECO:0000313" key="4">
    <source>
        <dbReference type="Proteomes" id="UP000262582"/>
    </source>
</evidence>
<organism evidence="3 5">
    <name type="scientific">Arcobacter ellisii</name>
    <dbReference type="NCBI Taxonomy" id="913109"/>
    <lineage>
        <taxon>Bacteria</taxon>
        <taxon>Pseudomonadati</taxon>
        <taxon>Campylobacterota</taxon>
        <taxon>Epsilonproteobacteria</taxon>
        <taxon>Campylobacterales</taxon>
        <taxon>Arcobacteraceae</taxon>
        <taxon>Arcobacter</taxon>
    </lineage>
</organism>
<name>A0A347U4R7_9BACT</name>
<dbReference type="OrthoDB" id="5343751at2"/>
<dbReference type="Proteomes" id="UP000290588">
    <property type="component" value="Unassembled WGS sequence"/>
</dbReference>
<evidence type="ECO:0000256" key="1">
    <source>
        <dbReference type="SAM" id="SignalP"/>
    </source>
</evidence>
<keyword evidence="4" id="KW-1185">Reference proteome</keyword>
<dbReference type="KEGG" id="aell:AELL_0140"/>
<dbReference type="AlphaFoldDB" id="A0A347U4R7"/>
<protein>
    <submittedName>
        <fullName evidence="3">Uncharacterized protein</fullName>
    </submittedName>
</protein>
<reference evidence="3 5" key="1">
    <citation type="submission" date="2017-09" db="EMBL/GenBank/DDBJ databases">
        <title>Genomics of the genus Arcobacter.</title>
        <authorList>
            <person name="Perez-Cataluna A."/>
            <person name="Figueras M.J."/>
            <person name="Salas-Masso N."/>
        </authorList>
    </citation>
    <scope>NUCLEOTIDE SEQUENCE [LARGE SCALE GENOMIC DNA]</scope>
    <source>
        <strain evidence="3 5">CECT 7837</strain>
    </source>
</reference>
<evidence type="ECO:0000313" key="3">
    <source>
        <dbReference type="EMBL" id="RXI33040.1"/>
    </source>
</evidence>
<dbReference type="RefSeq" id="WP_118916097.1">
    <property type="nucleotide sequence ID" value="NZ_CP032097.1"/>
</dbReference>
<reference evidence="2 4" key="2">
    <citation type="submission" date="2018-08" db="EMBL/GenBank/DDBJ databases">
        <title>Complete genome of the Arcobacter ellisii type strain LMG 26155.</title>
        <authorList>
            <person name="Miller W.G."/>
            <person name="Yee E."/>
            <person name="Bono J.L."/>
        </authorList>
    </citation>
    <scope>NUCLEOTIDE SEQUENCE [LARGE SCALE GENOMIC DNA]</scope>
    <source>
        <strain evidence="2 4">LMG 26155</strain>
    </source>
</reference>
<accession>A0A347U4R7</accession>
<dbReference type="Proteomes" id="UP000262582">
    <property type="component" value="Chromosome"/>
</dbReference>
<evidence type="ECO:0000313" key="2">
    <source>
        <dbReference type="EMBL" id="AXX93845.1"/>
    </source>
</evidence>
<dbReference type="EMBL" id="CP032097">
    <property type="protein sequence ID" value="AXX93845.1"/>
    <property type="molecule type" value="Genomic_DNA"/>
</dbReference>
<evidence type="ECO:0000313" key="5">
    <source>
        <dbReference type="Proteomes" id="UP000290588"/>
    </source>
</evidence>
<sequence length="241" mass="27348">MKKILCILFLLINLSFALDLTNFEDRQSALQDVKTIILYEESIAKAYEDFILTNYKFPTLAEIKTLIGNLTLVNNISSNLVLSSTLTKISYGLNSDLKADSSIKALYESNTYRKRTYVRNDEINFILEDEFAKHLYDLIKQNGGEIQTCPTTVFTTAMNCKENNHIYIQLTKKLEGLEVVPNTYLMAYHMDNFKNGPIIITNDTSKHITESAFDSIPKGALLYDVDGVKYVKTLAGIEILK</sequence>
<keyword evidence="1" id="KW-0732">Signal</keyword>